<comment type="similarity">
    <text evidence="1">Belongs to the LysR transcriptional regulatory family.</text>
</comment>
<reference evidence="6" key="1">
    <citation type="submission" date="2024-05" db="EMBL/GenBank/DDBJ databases">
        <authorList>
            <person name="Luo Y.-C."/>
            <person name="Nicholds J."/>
            <person name="Mortimer T."/>
            <person name="Maboni G."/>
        </authorList>
    </citation>
    <scope>NUCLEOTIDE SEQUENCE</scope>
    <source>
        <strain evidence="6">144863</strain>
    </source>
</reference>
<accession>A0AB39EW97</accession>
<evidence type="ECO:0000313" key="6">
    <source>
        <dbReference type="EMBL" id="XDJ70035.1"/>
    </source>
</evidence>
<name>A0AB39EW97_9BURK</name>
<evidence type="ECO:0000256" key="2">
    <source>
        <dbReference type="ARBA" id="ARBA00023015"/>
    </source>
</evidence>
<dbReference type="GO" id="GO:0043565">
    <property type="term" value="F:sequence-specific DNA binding"/>
    <property type="evidence" value="ECO:0007669"/>
    <property type="project" value="TreeGrafter"/>
</dbReference>
<evidence type="ECO:0000256" key="1">
    <source>
        <dbReference type="ARBA" id="ARBA00009437"/>
    </source>
</evidence>
<dbReference type="InterPro" id="IPR058163">
    <property type="entry name" value="LysR-type_TF_proteobact-type"/>
</dbReference>
<dbReference type="RefSeq" id="WP_368655630.1">
    <property type="nucleotide sequence ID" value="NZ_CP158262.1"/>
</dbReference>
<dbReference type="InterPro" id="IPR036388">
    <property type="entry name" value="WH-like_DNA-bd_sf"/>
</dbReference>
<dbReference type="FunFam" id="1.10.10.10:FF:000001">
    <property type="entry name" value="LysR family transcriptional regulator"/>
    <property type="match status" value="1"/>
</dbReference>
<dbReference type="Gene3D" id="3.40.190.290">
    <property type="match status" value="1"/>
</dbReference>
<dbReference type="Gene3D" id="1.10.10.10">
    <property type="entry name" value="Winged helix-like DNA-binding domain superfamily/Winged helix DNA-binding domain"/>
    <property type="match status" value="1"/>
</dbReference>
<dbReference type="Pfam" id="PF03466">
    <property type="entry name" value="LysR_substrate"/>
    <property type="match status" value="1"/>
</dbReference>
<dbReference type="GO" id="GO:0003700">
    <property type="term" value="F:DNA-binding transcription factor activity"/>
    <property type="evidence" value="ECO:0007669"/>
    <property type="project" value="InterPro"/>
</dbReference>
<dbReference type="CDD" id="cd08472">
    <property type="entry name" value="PBP2_CrgA_like_3"/>
    <property type="match status" value="1"/>
</dbReference>
<dbReference type="EMBL" id="CP158262">
    <property type="protein sequence ID" value="XDJ70035.1"/>
    <property type="molecule type" value="Genomic_DNA"/>
</dbReference>
<keyword evidence="4" id="KW-0804">Transcription</keyword>
<dbReference type="SUPFAM" id="SSF46785">
    <property type="entry name" value="Winged helix' DNA-binding domain"/>
    <property type="match status" value="1"/>
</dbReference>
<dbReference type="AlphaFoldDB" id="A0AB39EW97"/>
<organism evidence="6">
    <name type="scientific">Castellaniella ginsengisoli</name>
    <dbReference type="NCBI Taxonomy" id="546114"/>
    <lineage>
        <taxon>Bacteria</taxon>
        <taxon>Pseudomonadati</taxon>
        <taxon>Pseudomonadota</taxon>
        <taxon>Betaproteobacteria</taxon>
        <taxon>Burkholderiales</taxon>
        <taxon>Alcaligenaceae</taxon>
        <taxon>Castellaniella</taxon>
    </lineage>
</organism>
<dbReference type="SUPFAM" id="SSF53850">
    <property type="entry name" value="Periplasmic binding protein-like II"/>
    <property type="match status" value="1"/>
</dbReference>
<feature type="domain" description="HTH lysR-type" evidence="5">
    <location>
        <begin position="1"/>
        <end position="59"/>
    </location>
</feature>
<evidence type="ECO:0000256" key="3">
    <source>
        <dbReference type="ARBA" id="ARBA00023125"/>
    </source>
</evidence>
<dbReference type="InterPro" id="IPR000847">
    <property type="entry name" value="LysR_HTH_N"/>
</dbReference>
<evidence type="ECO:0000256" key="4">
    <source>
        <dbReference type="ARBA" id="ARBA00023163"/>
    </source>
</evidence>
<dbReference type="GO" id="GO:0006351">
    <property type="term" value="P:DNA-templated transcription"/>
    <property type="evidence" value="ECO:0007669"/>
    <property type="project" value="TreeGrafter"/>
</dbReference>
<sequence length="321" mass="35881">MDRFDALQLFTRIVELGSFTEAAGMLDIPRATATHAIKELEKRLGARLLDRTTRQVRPTLDGQAFYERSKRVLAELEDAEASLSTHVANPRGILRLDLHGAHATMIILPRIGEFRERYPQIDVVISSGDRLVSLVKEGIDCVVRAGHPRDSSLVVRRLANLSEIICASPEYLVRHGAPAHPCELPEHQGIGFFSRGNDSRYPFTVIVDGQVRAFEARGWISVSDAECYTSAALAGCGLIQVPRFRLEEHLRAGRLVQVLPEWTCPELPVSALYPFHHQLSPRVRVFIDWARDIYREKFGDIGSGLERPSDPDAPIGYGLRS</sequence>
<evidence type="ECO:0000259" key="5">
    <source>
        <dbReference type="PROSITE" id="PS50931"/>
    </source>
</evidence>
<protein>
    <submittedName>
        <fullName evidence="6">LysR family transcriptional regulator</fullName>
    </submittedName>
</protein>
<keyword evidence="2" id="KW-0805">Transcription regulation</keyword>
<keyword evidence="3" id="KW-0238">DNA-binding</keyword>
<gene>
    <name evidence="6" type="ORF">ABRY94_04370</name>
</gene>
<dbReference type="PANTHER" id="PTHR30537">
    <property type="entry name" value="HTH-TYPE TRANSCRIPTIONAL REGULATOR"/>
    <property type="match status" value="1"/>
</dbReference>
<dbReference type="Pfam" id="PF00126">
    <property type="entry name" value="HTH_1"/>
    <property type="match status" value="1"/>
</dbReference>
<dbReference type="InterPro" id="IPR036390">
    <property type="entry name" value="WH_DNA-bd_sf"/>
</dbReference>
<dbReference type="PROSITE" id="PS50931">
    <property type="entry name" value="HTH_LYSR"/>
    <property type="match status" value="1"/>
</dbReference>
<dbReference type="PANTHER" id="PTHR30537:SF72">
    <property type="entry name" value="LYSR FAMILY TRANSCRIPTIONAL REGULATOR"/>
    <property type="match status" value="1"/>
</dbReference>
<proteinExistence type="inferred from homology"/>
<dbReference type="InterPro" id="IPR005119">
    <property type="entry name" value="LysR_subst-bd"/>
</dbReference>